<evidence type="ECO:0000313" key="2">
    <source>
        <dbReference type="EMBL" id="KAH7128830.1"/>
    </source>
</evidence>
<proteinExistence type="predicted"/>
<dbReference type="OrthoDB" id="2943660at2759"/>
<protein>
    <submittedName>
        <fullName evidence="2">Uncharacterized protein</fullName>
    </submittedName>
</protein>
<sequence>MILANLFPVFFLVTITSALLTPPYPNFPIDVSCGEVNVFYTGFTAYHPYVIAQGLDPHEVDPRLRRGISSLVKAGYNVRVLFQGPEQPVSNIVDRMKGTRWDVSAQGIGLRAYANATATRRFEDNLYEFQRSAPLAPTVFNWGPDSFAESVIRRIPLKEDCTNKPGKLIAYEEVCDPGVCEKVTVILDGDLNKLLEGT</sequence>
<feature type="signal peptide" evidence="1">
    <location>
        <begin position="1"/>
        <end position="18"/>
    </location>
</feature>
<name>A0A9P9DZX6_9PLEO</name>
<keyword evidence="1" id="KW-0732">Signal</keyword>
<organism evidence="2 3">
    <name type="scientific">Dendryphion nanum</name>
    <dbReference type="NCBI Taxonomy" id="256645"/>
    <lineage>
        <taxon>Eukaryota</taxon>
        <taxon>Fungi</taxon>
        <taxon>Dikarya</taxon>
        <taxon>Ascomycota</taxon>
        <taxon>Pezizomycotina</taxon>
        <taxon>Dothideomycetes</taxon>
        <taxon>Pleosporomycetidae</taxon>
        <taxon>Pleosporales</taxon>
        <taxon>Torulaceae</taxon>
        <taxon>Dendryphion</taxon>
    </lineage>
</organism>
<keyword evidence="3" id="KW-1185">Reference proteome</keyword>
<comment type="caution">
    <text evidence="2">The sequence shown here is derived from an EMBL/GenBank/DDBJ whole genome shotgun (WGS) entry which is preliminary data.</text>
</comment>
<dbReference type="Proteomes" id="UP000700596">
    <property type="component" value="Unassembled WGS sequence"/>
</dbReference>
<dbReference type="EMBL" id="JAGMWT010000005">
    <property type="protein sequence ID" value="KAH7128830.1"/>
    <property type="molecule type" value="Genomic_DNA"/>
</dbReference>
<accession>A0A9P9DZX6</accession>
<gene>
    <name evidence="2" type="ORF">B0J11DRAFT_525923</name>
</gene>
<reference evidence="2" key="1">
    <citation type="journal article" date="2021" name="Nat. Commun.">
        <title>Genetic determinants of endophytism in the Arabidopsis root mycobiome.</title>
        <authorList>
            <person name="Mesny F."/>
            <person name="Miyauchi S."/>
            <person name="Thiergart T."/>
            <person name="Pickel B."/>
            <person name="Atanasova L."/>
            <person name="Karlsson M."/>
            <person name="Huettel B."/>
            <person name="Barry K.W."/>
            <person name="Haridas S."/>
            <person name="Chen C."/>
            <person name="Bauer D."/>
            <person name="Andreopoulos W."/>
            <person name="Pangilinan J."/>
            <person name="LaButti K."/>
            <person name="Riley R."/>
            <person name="Lipzen A."/>
            <person name="Clum A."/>
            <person name="Drula E."/>
            <person name="Henrissat B."/>
            <person name="Kohler A."/>
            <person name="Grigoriev I.V."/>
            <person name="Martin F.M."/>
            <person name="Hacquard S."/>
        </authorList>
    </citation>
    <scope>NUCLEOTIDE SEQUENCE</scope>
    <source>
        <strain evidence="2">MPI-CAGE-CH-0243</strain>
    </source>
</reference>
<evidence type="ECO:0000313" key="3">
    <source>
        <dbReference type="Proteomes" id="UP000700596"/>
    </source>
</evidence>
<feature type="chain" id="PRO_5040182903" evidence="1">
    <location>
        <begin position="19"/>
        <end position="198"/>
    </location>
</feature>
<evidence type="ECO:0000256" key="1">
    <source>
        <dbReference type="SAM" id="SignalP"/>
    </source>
</evidence>
<dbReference type="AlphaFoldDB" id="A0A9P9DZX6"/>